<evidence type="ECO:0000259" key="1">
    <source>
        <dbReference type="Pfam" id="PF01466"/>
    </source>
</evidence>
<accession>B0XLR3</accession>
<sequence length="53" mass="5998">MPSISNFLEIKGLLYVACKTASNMIKTPEDIQKRFAVKNDTVLADERQIREGN</sequence>
<dbReference type="VEuPathDB" id="VectorBase:CPIJ020217"/>
<dbReference type="Gene3D" id="3.30.710.10">
    <property type="entry name" value="Potassium Channel Kv1.1, Chain A"/>
    <property type="match status" value="1"/>
</dbReference>
<dbReference type="KEGG" id="cqu:CpipJ_CPIJ020217"/>
<dbReference type="HOGENOM" id="CLU_059252_11_0_1"/>
<protein>
    <submittedName>
        <fullName evidence="2">Predicted protein</fullName>
    </submittedName>
</protein>
<dbReference type="SUPFAM" id="SSF81382">
    <property type="entry name" value="Skp1 dimerisation domain-like"/>
    <property type="match status" value="1"/>
</dbReference>
<dbReference type="InterPro" id="IPR011333">
    <property type="entry name" value="SKP1/BTB/POZ_sf"/>
</dbReference>
<dbReference type="Proteomes" id="UP000002320">
    <property type="component" value="Unassembled WGS sequence"/>
</dbReference>
<proteinExistence type="predicted"/>
<feature type="domain" description="SKP1 component dimerisation" evidence="1">
    <location>
        <begin position="11"/>
        <end position="53"/>
    </location>
</feature>
<dbReference type="EMBL" id="DS234655">
    <property type="protein sequence ID" value="EDS34706.1"/>
    <property type="molecule type" value="Genomic_DNA"/>
</dbReference>
<dbReference type="EnsemblMetazoa" id="CPIJ020217-RA">
    <property type="protein sequence ID" value="CPIJ020217-PA"/>
    <property type="gene ID" value="CPIJ020217"/>
</dbReference>
<organism>
    <name type="scientific">Culex quinquefasciatus</name>
    <name type="common">Southern house mosquito</name>
    <name type="synonym">Culex pungens</name>
    <dbReference type="NCBI Taxonomy" id="7176"/>
    <lineage>
        <taxon>Eukaryota</taxon>
        <taxon>Metazoa</taxon>
        <taxon>Ecdysozoa</taxon>
        <taxon>Arthropoda</taxon>
        <taxon>Hexapoda</taxon>
        <taxon>Insecta</taxon>
        <taxon>Pterygota</taxon>
        <taxon>Neoptera</taxon>
        <taxon>Endopterygota</taxon>
        <taxon>Diptera</taxon>
        <taxon>Nematocera</taxon>
        <taxon>Culicoidea</taxon>
        <taxon>Culicidae</taxon>
        <taxon>Culicinae</taxon>
        <taxon>Culicini</taxon>
        <taxon>Culex</taxon>
        <taxon>Culex</taxon>
    </lineage>
</organism>
<dbReference type="STRING" id="7176.B0XLR3"/>
<evidence type="ECO:0000313" key="2">
    <source>
        <dbReference type="EMBL" id="EDS34706.1"/>
    </source>
</evidence>
<dbReference type="AlphaFoldDB" id="B0XLR3"/>
<reference evidence="3" key="2">
    <citation type="submission" date="2020-05" db="UniProtKB">
        <authorList>
            <consortium name="EnsemblMetazoa"/>
        </authorList>
    </citation>
    <scope>IDENTIFICATION</scope>
    <source>
        <strain evidence="3">JHB</strain>
    </source>
</reference>
<dbReference type="InParanoid" id="B0XLR3"/>
<dbReference type="InterPro" id="IPR016072">
    <property type="entry name" value="Skp1_comp_dimer"/>
</dbReference>
<evidence type="ECO:0000313" key="3">
    <source>
        <dbReference type="EnsemblMetazoa" id="CPIJ020217-PA"/>
    </source>
</evidence>
<name>B0XLR3_CULQU</name>
<dbReference type="InterPro" id="IPR036296">
    <property type="entry name" value="SKP1-like_dim_sf"/>
</dbReference>
<dbReference type="Pfam" id="PF01466">
    <property type="entry name" value="Skp1"/>
    <property type="match status" value="1"/>
</dbReference>
<gene>
    <name evidence="3" type="primary">6054714</name>
    <name evidence="2" type="ORF">CpipJ_CPIJ020217</name>
</gene>
<keyword evidence="4" id="KW-1185">Reference proteome</keyword>
<dbReference type="GO" id="GO:0006511">
    <property type="term" value="P:ubiquitin-dependent protein catabolic process"/>
    <property type="evidence" value="ECO:0007669"/>
    <property type="project" value="InterPro"/>
</dbReference>
<evidence type="ECO:0000313" key="4">
    <source>
        <dbReference type="Proteomes" id="UP000002320"/>
    </source>
</evidence>
<reference evidence="2" key="1">
    <citation type="submission" date="2007-03" db="EMBL/GenBank/DDBJ databases">
        <title>Annotation of Culex pipiens quinquefasciatus.</title>
        <authorList>
            <consortium name="The Broad Institute Genome Sequencing Platform"/>
            <person name="Atkinson P.W."/>
            <person name="Hemingway J."/>
            <person name="Christensen B.M."/>
            <person name="Higgs S."/>
            <person name="Kodira C."/>
            <person name="Hannick L."/>
            <person name="Megy K."/>
            <person name="O'Leary S."/>
            <person name="Pearson M."/>
            <person name="Haas B.J."/>
            <person name="Mauceli E."/>
            <person name="Wortman J.R."/>
            <person name="Lee N.H."/>
            <person name="Guigo R."/>
            <person name="Stanke M."/>
            <person name="Alvarado L."/>
            <person name="Amedeo P."/>
            <person name="Antoine C.H."/>
            <person name="Arensburger P."/>
            <person name="Bidwell S.L."/>
            <person name="Crawford M."/>
            <person name="Camaro F."/>
            <person name="Devon K."/>
            <person name="Engels R."/>
            <person name="Hammond M."/>
            <person name="Howarth C."/>
            <person name="Koehrsen M."/>
            <person name="Lawson D."/>
            <person name="Montgomery P."/>
            <person name="Nene V."/>
            <person name="Nusbaum C."/>
            <person name="Puiu D."/>
            <person name="Romero-Severson J."/>
            <person name="Severson D.W."/>
            <person name="Shumway M."/>
            <person name="Sisk P."/>
            <person name="Stolte C."/>
            <person name="Zeng Q."/>
            <person name="Eisenstadt E."/>
            <person name="Fraser-Liggett C."/>
            <person name="Strausberg R."/>
            <person name="Galagan J."/>
            <person name="Birren B."/>
            <person name="Collins F.H."/>
        </authorList>
    </citation>
    <scope>NUCLEOTIDE SEQUENCE [LARGE SCALE GENOMIC DNA]</scope>
    <source>
        <strain evidence="2">JHB</strain>
    </source>
</reference>